<sequence length="170" mass="18771">MTLPDIPPLLDRMQSEIESCIDNFGLTRERLALVGIHTGGVWIAEKLHQRIALTTPLGTLDIGFWRDDFNRQGLPEGIRASHLPFDIENRDLILVDDVVMSGRTVRAALNELFDYGRPSRVLLASLISLPGRELPIQADICGAALELPAGQRVKLSGPEPLTLSLDTARR</sequence>
<name>A0A5B8SQB5_9GAMM</name>
<keyword evidence="2" id="KW-0328">Glycosyltransferase</keyword>
<dbReference type="Gene3D" id="3.40.50.2020">
    <property type="match status" value="1"/>
</dbReference>
<dbReference type="InterPro" id="IPR029057">
    <property type="entry name" value="PRTase-like"/>
</dbReference>
<dbReference type="SUPFAM" id="SSF53271">
    <property type="entry name" value="PRTase-like"/>
    <property type="match status" value="1"/>
</dbReference>
<dbReference type="KEGG" id="paur:FGL86_04480"/>
<keyword evidence="2" id="KW-0808">Transferase</keyword>
<keyword evidence="3" id="KW-1185">Reference proteome</keyword>
<dbReference type="InterPro" id="IPR000836">
    <property type="entry name" value="PRTase_dom"/>
</dbReference>
<evidence type="ECO:0000313" key="2">
    <source>
        <dbReference type="EMBL" id="QEA38404.1"/>
    </source>
</evidence>
<protein>
    <submittedName>
        <fullName evidence="2">Bifunctional pyr operon transcriptional regulator/uracil phosphoribosyltransferase PyrR</fullName>
        <ecNumber evidence="2">2.4.2.9</ecNumber>
    </submittedName>
</protein>
<dbReference type="RefSeq" id="WP_147183470.1">
    <property type="nucleotide sequence ID" value="NZ_CP042382.1"/>
</dbReference>
<dbReference type="AlphaFoldDB" id="A0A5B8SQB5"/>
<accession>A0A5B8SQB5</accession>
<dbReference type="CDD" id="cd06223">
    <property type="entry name" value="PRTases_typeI"/>
    <property type="match status" value="1"/>
</dbReference>
<dbReference type="NCBIfam" id="NF003545">
    <property type="entry name" value="PRK05205.1-1"/>
    <property type="match status" value="1"/>
</dbReference>
<evidence type="ECO:0000259" key="1">
    <source>
        <dbReference type="Pfam" id="PF00156"/>
    </source>
</evidence>
<proteinExistence type="predicted"/>
<dbReference type="EMBL" id="CP042382">
    <property type="protein sequence ID" value="QEA38404.1"/>
    <property type="molecule type" value="Genomic_DNA"/>
</dbReference>
<dbReference type="GO" id="GO:0004845">
    <property type="term" value="F:uracil phosphoribosyltransferase activity"/>
    <property type="evidence" value="ECO:0007669"/>
    <property type="project" value="UniProtKB-EC"/>
</dbReference>
<gene>
    <name evidence="2" type="primary">pyrR</name>
    <name evidence="2" type="ORF">FGL86_04480</name>
</gene>
<feature type="domain" description="Phosphoribosyltransferase" evidence="1">
    <location>
        <begin position="5"/>
        <end position="139"/>
    </location>
</feature>
<reference evidence="2 3" key="1">
    <citation type="submission" date="2019-06" db="EMBL/GenBank/DDBJ databases">
        <title>Genome analyses of bacteria isolated from kimchi.</title>
        <authorList>
            <person name="Lee S."/>
            <person name="Ahn S."/>
            <person name="Roh S."/>
        </authorList>
    </citation>
    <scope>NUCLEOTIDE SEQUENCE [LARGE SCALE GENOMIC DNA]</scope>
    <source>
        <strain evidence="2 3">CBA4606</strain>
    </source>
</reference>
<dbReference type="OrthoDB" id="9802227at2"/>
<dbReference type="PANTHER" id="PTHR11608">
    <property type="entry name" value="BIFUNCTIONAL PROTEIN PYRR"/>
    <property type="match status" value="1"/>
</dbReference>
<dbReference type="PANTHER" id="PTHR11608:SF0">
    <property type="entry name" value="BIFUNCTIONAL PROTEIN PYRR"/>
    <property type="match status" value="1"/>
</dbReference>
<evidence type="ECO:0000313" key="3">
    <source>
        <dbReference type="Proteomes" id="UP000321272"/>
    </source>
</evidence>
<dbReference type="Proteomes" id="UP000321272">
    <property type="component" value="Chromosome"/>
</dbReference>
<dbReference type="EC" id="2.4.2.9" evidence="2"/>
<dbReference type="InterPro" id="IPR050137">
    <property type="entry name" value="PyrR_bifunctional"/>
</dbReference>
<organism evidence="2 3">
    <name type="scientific">Pistricoccus aurantiacus</name>
    <dbReference type="NCBI Taxonomy" id="1883414"/>
    <lineage>
        <taxon>Bacteria</taxon>
        <taxon>Pseudomonadati</taxon>
        <taxon>Pseudomonadota</taxon>
        <taxon>Gammaproteobacteria</taxon>
        <taxon>Oceanospirillales</taxon>
        <taxon>Halomonadaceae</taxon>
        <taxon>Pistricoccus</taxon>
    </lineage>
</organism>
<dbReference type="Pfam" id="PF00156">
    <property type="entry name" value="Pribosyltran"/>
    <property type="match status" value="1"/>
</dbReference>